<dbReference type="NCBIfam" id="TIGR02122">
    <property type="entry name" value="TRAP_TAXI"/>
    <property type="match status" value="1"/>
</dbReference>
<keyword evidence="1" id="KW-0675">Receptor</keyword>
<accession>A0A6J4UJ81</accession>
<proteinExistence type="predicted"/>
<protein>
    <submittedName>
        <fullName evidence="1">TRAP transporter solute receptor, TAXI family</fullName>
    </submittedName>
</protein>
<name>A0A6J4UJ81_9BACT</name>
<sequence length="346" mass="36161">MTSARRRGQRRTRRGLGSIFSLAIVAIVLASQVGGVAAQTRLSIATGGTGGVYYPYGGGLANILSDNIDDIEVTAEVTAASVDNMLLIESGDADLAFVLGDTAFDAVEGNAPFEAPIEALALATLYNNYTHVVTTDDAGINSVADLRGKRVSTGAPGSGTEIIANRMLEAAGLNPETDIEREQLGAAESAAAIKDRRLDAFFWSGGLPTGAVTDLGATPNIALKLVGNADLTDGLRERYGGFYSTETIPGGTYPGQDEAVDVVVVPTLLVVGAEFDEQLAYDVVRVMLENQPELVTVHPEARNLTLENASRNSPIPFHPGAIRYFEEMGITPNSSPVASPAASPPA</sequence>
<evidence type="ECO:0000313" key="1">
    <source>
        <dbReference type="EMBL" id="CAA9548936.1"/>
    </source>
</evidence>
<dbReference type="CDD" id="cd13569">
    <property type="entry name" value="PBP2_TAXI_TRAP_like_1"/>
    <property type="match status" value="1"/>
</dbReference>
<dbReference type="PANTHER" id="PTHR42941:SF1">
    <property type="entry name" value="SLL1037 PROTEIN"/>
    <property type="match status" value="1"/>
</dbReference>
<dbReference type="InterPro" id="IPR011852">
    <property type="entry name" value="TRAP_TAXI"/>
</dbReference>
<dbReference type="PANTHER" id="PTHR42941">
    <property type="entry name" value="SLL1037 PROTEIN"/>
    <property type="match status" value="1"/>
</dbReference>
<dbReference type="EMBL" id="CADCWH010000118">
    <property type="protein sequence ID" value="CAA9548936.1"/>
    <property type="molecule type" value="Genomic_DNA"/>
</dbReference>
<dbReference type="AlphaFoldDB" id="A0A6J4UJ81"/>
<reference evidence="1" key="1">
    <citation type="submission" date="2020-02" db="EMBL/GenBank/DDBJ databases">
        <authorList>
            <person name="Meier V. D."/>
        </authorList>
    </citation>
    <scope>NUCLEOTIDE SEQUENCE</scope>
    <source>
        <strain evidence="1">AVDCRST_MAG70</strain>
    </source>
</reference>
<gene>
    <name evidence="1" type="ORF">AVDCRST_MAG70-757</name>
</gene>
<dbReference type="SUPFAM" id="SSF53850">
    <property type="entry name" value="Periplasmic binding protein-like II"/>
    <property type="match status" value="1"/>
</dbReference>
<dbReference type="Gene3D" id="3.40.190.10">
    <property type="entry name" value="Periplasmic binding protein-like II"/>
    <property type="match status" value="2"/>
</dbReference>
<organism evidence="1">
    <name type="scientific">uncultured Thermomicrobiales bacterium</name>
    <dbReference type="NCBI Taxonomy" id="1645740"/>
    <lineage>
        <taxon>Bacteria</taxon>
        <taxon>Pseudomonadati</taxon>
        <taxon>Thermomicrobiota</taxon>
        <taxon>Thermomicrobia</taxon>
        <taxon>Thermomicrobiales</taxon>
        <taxon>environmental samples</taxon>
    </lineage>
</organism>
<dbReference type="Pfam" id="PF16868">
    <property type="entry name" value="NMT1_3"/>
    <property type="match status" value="1"/>
</dbReference>